<organism evidence="2 3">
    <name type="scientific">Streptomyces cirratus</name>
    <dbReference type="NCBI Taxonomy" id="68187"/>
    <lineage>
        <taxon>Bacteria</taxon>
        <taxon>Bacillati</taxon>
        <taxon>Actinomycetota</taxon>
        <taxon>Actinomycetes</taxon>
        <taxon>Kitasatosporales</taxon>
        <taxon>Streptomycetaceae</taxon>
        <taxon>Streptomyces</taxon>
    </lineage>
</organism>
<dbReference type="Pfam" id="PF19054">
    <property type="entry name" value="DUF5753"/>
    <property type="match status" value="1"/>
</dbReference>
<gene>
    <name evidence="2" type="ORF">GCM10010347_30710</name>
</gene>
<protein>
    <submittedName>
        <fullName evidence="2">Transcriptional regulator</fullName>
    </submittedName>
</protein>
<dbReference type="CDD" id="cd00093">
    <property type="entry name" value="HTH_XRE"/>
    <property type="match status" value="1"/>
</dbReference>
<dbReference type="InterPro" id="IPR001387">
    <property type="entry name" value="Cro/C1-type_HTH"/>
</dbReference>
<dbReference type="SMART" id="SM00530">
    <property type="entry name" value="HTH_XRE"/>
    <property type="match status" value="1"/>
</dbReference>
<dbReference type="Pfam" id="PF13560">
    <property type="entry name" value="HTH_31"/>
    <property type="match status" value="1"/>
</dbReference>
<feature type="domain" description="HTH cro/C1-type" evidence="1">
    <location>
        <begin position="39"/>
        <end position="93"/>
    </location>
</feature>
<dbReference type="SUPFAM" id="SSF47413">
    <property type="entry name" value="lambda repressor-like DNA-binding domains"/>
    <property type="match status" value="1"/>
</dbReference>
<proteinExistence type="predicted"/>
<accession>A0ABQ3EXB5</accession>
<sequence>MPALPEPLPESLPDPLAQVLPLGSEQGRAAAARVLGQELRGWREARGLTLRDVAPVIRGSVSKISRLERGESPPKARDVLDLARHYGLDEEEMRTVERLLEHAQDCEWYEQYSDVTPTFLKRLIQLEGEAQEICVYENLVVPGILQTPAYARHMVRAVMPSASEGEMERVVQLRTQRQLRLMDGEVPRLTVLLDQGVLQRRCGNAEVMREQLGHLLHAGTVAKVNIRILEMSWGYSAAPPYPITHLKFADGGPGELAYVEHINGANYVTRPRALDDYRNALSNLRKAAASRDRSRELIEEALLQYTADTP</sequence>
<dbReference type="RefSeq" id="WP_190184652.1">
    <property type="nucleotide sequence ID" value="NZ_BMVP01000004.1"/>
</dbReference>
<comment type="caution">
    <text evidence="2">The sequence shown here is derived from an EMBL/GenBank/DDBJ whole genome shotgun (WGS) entry which is preliminary data.</text>
</comment>
<dbReference type="Proteomes" id="UP000642673">
    <property type="component" value="Unassembled WGS sequence"/>
</dbReference>
<dbReference type="InterPro" id="IPR043917">
    <property type="entry name" value="DUF5753"/>
</dbReference>
<evidence type="ECO:0000313" key="3">
    <source>
        <dbReference type="Proteomes" id="UP000642673"/>
    </source>
</evidence>
<reference evidence="3" key="1">
    <citation type="journal article" date="2019" name="Int. J. Syst. Evol. Microbiol.">
        <title>The Global Catalogue of Microorganisms (GCM) 10K type strain sequencing project: providing services to taxonomists for standard genome sequencing and annotation.</title>
        <authorList>
            <consortium name="The Broad Institute Genomics Platform"/>
            <consortium name="The Broad Institute Genome Sequencing Center for Infectious Disease"/>
            <person name="Wu L."/>
            <person name="Ma J."/>
        </authorList>
    </citation>
    <scope>NUCLEOTIDE SEQUENCE [LARGE SCALE GENOMIC DNA]</scope>
    <source>
        <strain evidence="3">JCM 4738</strain>
    </source>
</reference>
<dbReference type="PROSITE" id="PS50943">
    <property type="entry name" value="HTH_CROC1"/>
    <property type="match status" value="1"/>
</dbReference>
<evidence type="ECO:0000313" key="2">
    <source>
        <dbReference type="EMBL" id="GHB58356.1"/>
    </source>
</evidence>
<evidence type="ECO:0000259" key="1">
    <source>
        <dbReference type="PROSITE" id="PS50943"/>
    </source>
</evidence>
<dbReference type="InterPro" id="IPR010982">
    <property type="entry name" value="Lambda_DNA-bd_dom_sf"/>
</dbReference>
<name>A0ABQ3EXB5_9ACTN</name>
<dbReference type="EMBL" id="BMVP01000004">
    <property type="protein sequence ID" value="GHB58356.1"/>
    <property type="molecule type" value="Genomic_DNA"/>
</dbReference>
<dbReference type="Gene3D" id="1.10.260.40">
    <property type="entry name" value="lambda repressor-like DNA-binding domains"/>
    <property type="match status" value="1"/>
</dbReference>
<keyword evidence="3" id="KW-1185">Reference proteome</keyword>